<organism evidence="1 2">
    <name type="scientific">Solanum commersonii</name>
    <name type="common">Commerson's wild potato</name>
    <name type="synonym">Commerson's nightshade</name>
    <dbReference type="NCBI Taxonomy" id="4109"/>
    <lineage>
        <taxon>Eukaryota</taxon>
        <taxon>Viridiplantae</taxon>
        <taxon>Streptophyta</taxon>
        <taxon>Embryophyta</taxon>
        <taxon>Tracheophyta</taxon>
        <taxon>Spermatophyta</taxon>
        <taxon>Magnoliopsida</taxon>
        <taxon>eudicotyledons</taxon>
        <taxon>Gunneridae</taxon>
        <taxon>Pentapetalae</taxon>
        <taxon>asterids</taxon>
        <taxon>lamiids</taxon>
        <taxon>Solanales</taxon>
        <taxon>Solanaceae</taxon>
        <taxon>Solanoideae</taxon>
        <taxon>Solaneae</taxon>
        <taxon>Solanum</taxon>
    </lineage>
</organism>
<name>A0A9J5YYY3_SOLCO</name>
<evidence type="ECO:0000313" key="2">
    <source>
        <dbReference type="Proteomes" id="UP000824120"/>
    </source>
</evidence>
<comment type="caution">
    <text evidence="1">The sequence shown here is derived from an EMBL/GenBank/DDBJ whole genome shotgun (WGS) entry which is preliminary data.</text>
</comment>
<sequence>MVIVKSFGGEVPIVEFDQYLLCTASGLRSLTMFAMYGLQLATLRRSIFFIFWGYANYEEVSPKELSPKF</sequence>
<keyword evidence="2" id="KW-1185">Reference proteome</keyword>
<dbReference type="AlphaFoldDB" id="A0A9J5YYY3"/>
<dbReference type="EMBL" id="JACXVP010000005">
    <property type="protein sequence ID" value="KAG5605626.1"/>
    <property type="molecule type" value="Genomic_DNA"/>
</dbReference>
<proteinExistence type="predicted"/>
<accession>A0A9J5YYY3</accession>
<evidence type="ECO:0000313" key="1">
    <source>
        <dbReference type="EMBL" id="KAG5605626.1"/>
    </source>
</evidence>
<reference evidence="1 2" key="1">
    <citation type="submission" date="2020-09" db="EMBL/GenBank/DDBJ databases">
        <title>De no assembly of potato wild relative species, Solanum commersonii.</title>
        <authorList>
            <person name="Cho K."/>
        </authorList>
    </citation>
    <scope>NUCLEOTIDE SEQUENCE [LARGE SCALE GENOMIC DNA]</scope>
    <source>
        <strain evidence="1">LZ3.2</strain>
        <tissue evidence="1">Leaf</tissue>
    </source>
</reference>
<protein>
    <submittedName>
        <fullName evidence="1">Uncharacterized protein</fullName>
    </submittedName>
</protein>
<dbReference type="Proteomes" id="UP000824120">
    <property type="component" value="Chromosome 5"/>
</dbReference>
<gene>
    <name evidence="1" type="ORF">H5410_027118</name>
</gene>